<dbReference type="InterPro" id="IPR001849">
    <property type="entry name" value="PH_domain"/>
</dbReference>
<dbReference type="InterPro" id="IPR044925">
    <property type="entry name" value="His-Me_finger_sf"/>
</dbReference>
<dbReference type="InterPro" id="IPR036388">
    <property type="entry name" value="WH-like_DNA-bd_sf"/>
</dbReference>
<comment type="caution">
    <text evidence="2">The sequence shown here is derived from an EMBL/GenBank/DDBJ whole genome shotgun (WGS) entry which is preliminary data.</text>
</comment>
<dbReference type="EMBL" id="JAFCMP010000112">
    <property type="protein sequence ID" value="KAG5186444.1"/>
    <property type="molecule type" value="Genomic_DNA"/>
</dbReference>
<dbReference type="Gene3D" id="1.10.10.10">
    <property type="entry name" value="Winged helix-like DNA-binding domain superfamily/Winged helix DNA-binding domain"/>
    <property type="match status" value="1"/>
</dbReference>
<dbReference type="PROSITE" id="PS50003">
    <property type="entry name" value="PH_DOMAIN"/>
    <property type="match status" value="1"/>
</dbReference>
<reference evidence="2" key="1">
    <citation type="submission" date="2021-02" db="EMBL/GenBank/DDBJ databases">
        <title>First Annotated Genome of the Yellow-green Alga Tribonema minus.</title>
        <authorList>
            <person name="Mahan K.M."/>
        </authorList>
    </citation>
    <scope>NUCLEOTIDE SEQUENCE</scope>
    <source>
        <strain evidence="2">UTEX B ZZ1240</strain>
    </source>
</reference>
<feature type="domain" description="PH" evidence="1">
    <location>
        <begin position="1"/>
        <end position="26"/>
    </location>
</feature>
<name>A0A836CI64_9STRA</name>
<dbReference type="AlphaFoldDB" id="A0A836CI64"/>
<evidence type="ECO:0000313" key="3">
    <source>
        <dbReference type="Proteomes" id="UP000664859"/>
    </source>
</evidence>
<evidence type="ECO:0000259" key="1">
    <source>
        <dbReference type="PROSITE" id="PS50003"/>
    </source>
</evidence>
<dbReference type="SUPFAM" id="SSF54060">
    <property type="entry name" value="His-Me finger endonucleases"/>
    <property type="match status" value="2"/>
</dbReference>
<organism evidence="2 3">
    <name type="scientific">Tribonema minus</name>
    <dbReference type="NCBI Taxonomy" id="303371"/>
    <lineage>
        <taxon>Eukaryota</taxon>
        <taxon>Sar</taxon>
        <taxon>Stramenopiles</taxon>
        <taxon>Ochrophyta</taxon>
        <taxon>PX clade</taxon>
        <taxon>Xanthophyceae</taxon>
        <taxon>Tribonematales</taxon>
        <taxon>Tribonemataceae</taxon>
        <taxon>Tribonema</taxon>
    </lineage>
</organism>
<proteinExistence type="predicted"/>
<dbReference type="Proteomes" id="UP000664859">
    <property type="component" value="Unassembled WGS sequence"/>
</dbReference>
<dbReference type="OrthoDB" id="447635at2759"/>
<evidence type="ECO:0000313" key="2">
    <source>
        <dbReference type="EMBL" id="KAG5186444.1"/>
    </source>
</evidence>
<accession>A0A836CI64</accession>
<keyword evidence="3" id="KW-1185">Reference proteome</keyword>
<dbReference type="Gene3D" id="3.90.75.20">
    <property type="match status" value="2"/>
</dbReference>
<protein>
    <recommendedName>
        <fullName evidence="1">PH domain-containing protein</fullName>
    </recommendedName>
</protein>
<gene>
    <name evidence="2" type="ORF">JKP88DRAFT_241054</name>
</gene>
<sequence>MASLFFDGDTEEECVAWVSALYEDQEFKDKAELIEAQVRAIMLTKGQSRPYPEFLTGSRTRVYLRDDIAYAFDIERGLICNIATKQIIQENKNHKIKINGKARFVHNEELRACIPKPDHPQVSSDHINRDHYDHRFENLRWGSASLQSTNQHKHESNVTPSIEAKKAGEEWKLYRTRKVFVEQIGLTYDSNSVKQGHKASERKGYIRRPNGCFTQGTKGRSGYYNISIRGSRHKVHILTTNAFHGLKTSEKMQANHKRGVFNGPADAADLGWTTPSENAQHAHDTGLTSSMRAVVVTLNDGFTQRFNSGVEAARWFKEEKGVVVQQGHIAAACNGKAKTHGKMTWAYADGTKESKKRKFIDDE</sequence>